<dbReference type="GO" id="GO:0016192">
    <property type="term" value="P:vesicle-mediated transport"/>
    <property type="evidence" value="ECO:0007669"/>
    <property type="project" value="InterPro"/>
</dbReference>
<name>G2QVM0_THETT</name>
<dbReference type="Pfam" id="PF10199">
    <property type="entry name" value="Adaptin_binding"/>
    <property type="match status" value="1"/>
</dbReference>
<dbReference type="Proteomes" id="UP000008181">
    <property type="component" value="Chromosome 1"/>
</dbReference>
<evidence type="ECO:0000256" key="1">
    <source>
        <dbReference type="SAM" id="MobiDB-lite"/>
    </source>
</evidence>
<dbReference type="PANTHER" id="PTHR28043">
    <property type="entry name" value="INCREASED RECOMBINATION CENTERS PROTEIN 6"/>
    <property type="match status" value="1"/>
</dbReference>
<feature type="region of interest" description="Disordered" evidence="1">
    <location>
        <begin position="268"/>
        <end position="317"/>
    </location>
</feature>
<dbReference type="Gene3D" id="3.40.50.11960">
    <property type="match status" value="1"/>
</dbReference>
<reference evidence="2 3" key="1">
    <citation type="journal article" date="2011" name="Nat. Biotechnol.">
        <title>Comparative genomic analysis of the thermophilic biomass-degrading fungi Myceliophthora thermophila and Thielavia terrestris.</title>
        <authorList>
            <person name="Berka R.M."/>
            <person name="Grigoriev I.V."/>
            <person name="Otillar R."/>
            <person name="Salamov A."/>
            <person name="Grimwood J."/>
            <person name="Reid I."/>
            <person name="Ishmael N."/>
            <person name="John T."/>
            <person name="Darmond C."/>
            <person name="Moisan M.-C."/>
            <person name="Henrissat B."/>
            <person name="Coutinho P.M."/>
            <person name="Lombard V."/>
            <person name="Natvig D.O."/>
            <person name="Lindquist E."/>
            <person name="Schmutz J."/>
            <person name="Lucas S."/>
            <person name="Harris P."/>
            <person name="Powlowski J."/>
            <person name="Bellemare A."/>
            <person name="Taylor D."/>
            <person name="Butler G."/>
            <person name="de Vries R.P."/>
            <person name="Allijn I.E."/>
            <person name="van den Brink J."/>
            <person name="Ushinsky S."/>
            <person name="Storms R."/>
            <person name="Powell A.J."/>
            <person name="Paulsen I.T."/>
            <person name="Elbourne L.D.H."/>
            <person name="Baker S.E."/>
            <person name="Magnuson J."/>
            <person name="LaBoissiere S."/>
            <person name="Clutterbuck A.J."/>
            <person name="Martinez D."/>
            <person name="Wogulis M."/>
            <person name="de Leon A.L."/>
            <person name="Rey M.W."/>
            <person name="Tsang A."/>
        </authorList>
    </citation>
    <scope>NUCLEOTIDE SEQUENCE [LARGE SCALE GENOMIC DNA]</scope>
    <source>
        <strain evidence="3">ATCC 38088 / NRRL 8126</strain>
    </source>
</reference>
<feature type="compositionally biased region" description="Low complexity" evidence="1">
    <location>
        <begin position="52"/>
        <end position="63"/>
    </location>
</feature>
<dbReference type="eggNOG" id="ENOG502S591">
    <property type="taxonomic scope" value="Eukaryota"/>
</dbReference>
<dbReference type="InterPro" id="IPR034627">
    <property type="entry name" value="Irc6"/>
</dbReference>
<gene>
    <name evidence="2" type="ORF">THITE_2107843</name>
</gene>
<feature type="region of interest" description="Disordered" evidence="1">
    <location>
        <begin position="333"/>
        <end position="356"/>
    </location>
</feature>
<feature type="compositionally biased region" description="Pro residues" evidence="1">
    <location>
        <begin position="42"/>
        <end position="51"/>
    </location>
</feature>
<evidence type="ECO:0000313" key="3">
    <source>
        <dbReference type="Proteomes" id="UP000008181"/>
    </source>
</evidence>
<keyword evidence="3" id="KW-1185">Reference proteome</keyword>
<organism evidence="2 3">
    <name type="scientific">Thermothielavioides terrestris (strain ATCC 38088 / NRRL 8126)</name>
    <name type="common">Thielavia terrestris</name>
    <dbReference type="NCBI Taxonomy" id="578455"/>
    <lineage>
        <taxon>Eukaryota</taxon>
        <taxon>Fungi</taxon>
        <taxon>Dikarya</taxon>
        <taxon>Ascomycota</taxon>
        <taxon>Pezizomycotina</taxon>
        <taxon>Sordariomycetes</taxon>
        <taxon>Sordariomycetidae</taxon>
        <taxon>Sordariales</taxon>
        <taxon>Chaetomiaceae</taxon>
        <taxon>Thermothielavioides</taxon>
        <taxon>Thermothielavioides terrestris</taxon>
    </lineage>
</organism>
<accession>G2QVM0</accession>
<feature type="region of interest" description="Disordered" evidence="1">
    <location>
        <begin position="136"/>
        <end position="171"/>
    </location>
</feature>
<dbReference type="RefSeq" id="XP_003649337.1">
    <property type="nucleotide sequence ID" value="XM_003649289.1"/>
</dbReference>
<proteinExistence type="predicted"/>
<feature type="compositionally biased region" description="Basic and acidic residues" evidence="1">
    <location>
        <begin position="294"/>
        <end position="303"/>
    </location>
</feature>
<feature type="compositionally biased region" description="Acidic residues" evidence="1">
    <location>
        <begin position="304"/>
        <end position="314"/>
    </location>
</feature>
<dbReference type="AlphaFoldDB" id="G2QVM0"/>
<dbReference type="OrthoDB" id="10261384at2759"/>
<dbReference type="PANTHER" id="PTHR28043:SF1">
    <property type="entry name" value="INCREASED RECOMBINATION CENTERS PROTEIN 6"/>
    <property type="match status" value="1"/>
</dbReference>
<dbReference type="HOGENOM" id="CLU_031716_1_0_1"/>
<feature type="compositionally biased region" description="Gly residues" evidence="1">
    <location>
        <begin position="334"/>
        <end position="343"/>
    </location>
</feature>
<feature type="region of interest" description="Disordered" evidence="1">
    <location>
        <begin position="28"/>
        <end position="77"/>
    </location>
</feature>
<evidence type="ECO:0000313" key="2">
    <source>
        <dbReference type="EMBL" id="AEO63001.1"/>
    </source>
</evidence>
<sequence>MSPEKAKTEIPNPRRILAVSLTDSAQHLSDVIKDLTGTHPTPALPPPPPTPSSLSPSSPPARSSTEEPPPAPSLAGTTHLLPLRTPYYAASVPVWLDLVASPAEWAASFLSAEAREVLEVLGGVLVVFALPPPTAPPSFSSSAGDGGAAAGAGSGIGTGAGSGKEETERERARELITQVGRVVREGLGGWEWDGVGLAVGVGGGGFGGDGAELDEWEDLCAESGLEFVHVSKTGAGTGAASGKGGTGEERNEYGERIGMARVLEALEANDWSGGGMKRGDEEEEDDGEGAAKSSEGKSRQHQDGDDDYEFDPESLDFGFDREDFAGLREAILASGGGGIGEGSNAGAEEQEEVGEEDVEKLERMMLKLQAVRDASAGLPEEQRRRMAARAVGEVMKEL</sequence>
<protein>
    <submittedName>
        <fullName evidence="2">Uncharacterized protein</fullName>
    </submittedName>
</protein>
<feature type="compositionally biased region" description="Gly residues" evidence="1">
    <location>
        <begin position="144"/>
        <end position="162"/>
    </location>
</feature>
<dbReference type="EMBL" id="CP003009">
    <property type="protein sequence ID" value="AEO63001.1"/>
    <property type="molecule type" value="Genomic_DNA"/>
</dbReference>
<dbReference type="GO" id="GO:0030674">
    <property type="term" value="F:protein-macromolecule adaptor activity"/>
    <property type="evidence" value="ECO:0007669"/>
    <property type="project" value="TreeGrafter"/>
</dbReference>
<dbReference type="STRING" id="578455.G2QVM0"/>
<dbReference type="KEGG" id="ttt:THITE_2107843"/>
<dbReference type="GeneID" id="11517322"/>